<feature type="compositionally biased region" description="Basic residues" evidence="1">
    <location>
        <begin position="58"/>
        <end position="67"/>
    </location>
</feature>
<reference evidence="2" key="1">
    <citation type="journal article" date="2021" name="bioRxiv">
        <title>Whole Genome Assembly and Annotation of Northern Wild Rice, Zizania palustris L., Supports a Whole Genome Duplication in the Zizania Genus.</title>
        <authorList>
            <person name="Haas M."/>
            <person name="Kono T."/>
            <person name="Macchietto M."/>
            <person name="Millas R."/>
            <person name="McGilp L."/>
            <person name="Shao M."/>
            <person name="Duquette J."/>
            <person name="Hirsch C.N."/>
            <person name="Kimball J."/>
        </authorList>
    </citation>
    <scope>NUCLEOTIDE SEQUENCE</scope>
    <source>
        <tissue evidence="2">Fresh leaf tissue</tissue>
    </source>
</reference>
<evidence type="ECO:0000313" key="2">
    <source>
        <dbReference type="EMBL" id="KAG8052672.1"/>
    </source>
</evidence>
<feature type="compositionally biased region" description="Acidic residues" evidence="1">
    <location>
        <begin position="139"/>
        <end position="156"/>
    </location>
</feature>
<name>A0A8J5RRB1_ZIZPA</name>
<feature type="compositionally biased region" description="Low complexity" evidence="1">
    <location>
        <begin position="71"/>
        <end position="82"/>
    </location>
</feature>
<feature type="region of interest" description="Disordered" evidence="1">
    <location>
        <begin position="1"/>
        <end position="156"/>
    </location>
</feature>
<proteinExistence type="predicted"/>
<gene>
    <name evidence="2" type="ORF">GUJ93_ZPchr0001g30157</name>
</gene>
<comment type="caution">
    <text evidence="2">The sequence shown here is derived from an EMBL/GenBank/DDBJ whole genome shotgun (WGS) entry which is preliminary data.</text>
</comment>
<dbReference type="EMBL" id="JAAALK010000288">
    <property type="protein sequence ID" value="KAG8052672.1"/>
    <property type="molecule type" value="Genomic_DNA"/>
</dbReference>
<evidence type="ECO:0000313" key="3">
    <source>
        <dbReference type="Proteomes" id="UP000729402"/>
    </source>
</evidence>
<dbReference type="AlphaFoldDB" id="A0A8J5RRB1"/>
<organism evidence="2 3">
    <name type="scientific">Zizania palustris</name>
    <name type="common">Northern wild rice</name>
    <dbReference type="NCBI Taxonomy" id="103762"/>
    <lineage>
        <taxon>Eukaryota</taxon>
        <taxon>Viridiplantae</taxon>
        <taxon>Streptophyta</taxon>
        <taxon>Embryophyta</taxon>
        <taxon>Tracheophyta</taxon>
        <taxon>Spermatophyta</taxon>
        <taxon>Magnoliopsida</taxon>
        <taxon>Liliopsida</taxon>
        <taxon>Poales</taxon>
        <taxon>Poaceae</taxon>
        <taxon>BOP clade</taxon>
        <taxon>Oryzoideae</taxon>
        <taxon>Oryzeae</taxon>
        <taxon>Zizaniinae</taxon>
        <taxon>Zizania</taxon>
    </lineage>
</organism>
<dbReference type="Proteomes" id="UP000729402">
    <property type="component" value="Unassembled WGS sequence"/>
</dbReference>
<feature type="compositionally biased region" description="Basic residues" evidence="1">
    <location>
        <begin position="90"/>
        <end position="110"/>
    </location>
</feature>
<sequence>MSTKARGLTLSFSPSSPSPPPRTYARRLCHLRPPPWPPAASARLPGLPPTPPASPASRRLHRLRPHPRPPAASARPSPASRPLILSPRRQNPHKRRAGGKGKPGHSKKLKRSDEPVRRSSKPSDKFLKLLQKRARDYNSDDDEPLSEEEEEVSCSEDESVAGFARFEEGCRAFRVAFSKVMAKKLPDDPLVRFSQRTRNWSLPSWPRMRETTSPGEIPARKSAWYTIAR</sequence>
<protein>
    <submittedName>
        <fullName evidence="2">Uncharacterized protein</fullName>
    </submittedName>
</protein>
<reference evidence="2" key="2">
    <citation type="submission" date="2021-02" db="EMBL/GenBank/DDBJ databases">
        <authorList>
            <person name="Kimball J.A."/>
            <person name="Haas M.W."/>
            <person name="Macchietto M."/>
            <person name="Kono T."/>
            <person name="Duquette J."/>
            <person name="Shao M."/>
        </authorList>
    </citation>
    <scope>NUCLEOTIDE SEQUENCE</scope>
    <source>
        <tissue evidence="2">Fresh leaf tissue</tissue>
    </source>
</reference>
<keyword evidence="3" id="KW-1185">Reference proteome</keyword>
<feature type="compositionally biased region" description="Basic and acidic residues" evidence="1">
    <location>
        <begin position="111"/>
        <end position="138"/>
    </location>
</feature>
<evidence type="ECO:0000256" key="1">
    <source>
        <dbReference type="SAM" id="MobiDB-lite"/>
    </source>
</evidence>
<accession>A0A8J5RRB1</accession>